<keyword evidence="1" id="KW-0456">Lyase</keyword>
<accession>A0AC61L2E3</accession>
<sequence length="426" mass="44927">MPTISEKIMSRATGTDARAGDFVLADIDCAMAHDGTSVLAVKAFTEMGASQVWDPDRIVIPFDHIVPSNKETTSVLHHKIRKWVQRQGIKNFFDIGDGICHQIVSERFARPGMLITGADSHSCTYGALGAFGTGVGATEMAEVFISGKLWFKVPQSIRITVDGALPDMVSAKDATLHFIGEIGAGGATYKAIEYYGETIADLSIAGRMTLCNMGVEMGAKASIIPPDEVTFDFIGRRGSERSGESRGESDGRGYSPVYADPDAAYTDELFFDVSDLPPQVATPHTVDNVQPIDKVEGTHVDQVFIGSCTNGRFEDLKAVADILDGKKVCVRTVVAPASRSVLLQAVHAGVVETLLSAGAVILPPGCGPCLGAHQGVLGEGEVCLSTANRNFKGRMGTGGFIYLASPETAAATALAGEIADPRDGGS</sequence>
<organism evidence="1 2">
    <name type="scientific">Candidatus Methanogaster sp</name>
    <dbReference type="NCBI Taxonomy" id="3386292"/>
    <lineage>
        <taxon>Archaea</taxon>
        <taxon>Methanobacteriati</taxon>
        <taxon>Methanobacteriota</taxon>
        <taxon>Stenosarchaea group</taxon>
        <taxon>Methanomicrobia</taxon>
        <taxon>Methanosarcinales</taxon>
        <taxon>ANME-2 cluster</taxon>
        <taxon>Candidatus Methanogasteraceae</taxon>
        <taxon>Candidatus Methanogaster</taxon>
    </lineage>
</organism>
<gene>
    <name evidence="1" type="ORF">C4B59_08905</name>
</gene>
<reference evidence="1" key="1">
    <citation type="submission" date="2018-01" db="EMBL/GenBank/DDBJ databases">
        <authorList>
            <person name="Krukenberg V."/>
        </authorList>
    </citation>
    <scope>NUCLEOTIDE SEQUENCE</scope>
    <source>
        <strain evidence="1">E20ANME2</strain>
    </source>
</reference>
<comment type="caution">
    <text evidence="1">The sequence shown here is derived from an EMBL/GenBank/DDBJ whole genome shotgun (WGS) entry which is preliminary data.</text>
</comment>
<name>A0AC61L2E3_9EURY</name>
<proteinExistence type="predicted"/>
<protein>
    <submittedName>
        <fullName evidence="1">3-isopropylmalate dehydratase large subunit</fullName>
        <ecNumber evidence="1">4.2.1.33</ecNumber>
    </submittedName>
</protein>
<dbReference type="EMBL" id="PQXF01000015">
    <property type="protein sequence ID" value="PXF60498.1"/>
    <property type="molecule type" value="Genomic_DNA"/>
</dbReference>
<dbReference type="EC" id="4.2.1.33" evidence="1"/>
<evidence type="ECO:0000313" key="1">
    <source>
        <dbReference type="EMBL" id="PXF60498.1"/>
    </source>
</evidence>
<evidence type="ECO:0000313" key="2">
    <source>
        <dbReference type="Proteomes" id="UP000248329"/>
    </source>
</evidence>
<dbReference type="Proteomes" id="UP000248329">
    <property type="component" value="Unassembled WGS sequence"/>
</dbReference>